<organism evidence="3 4">
    <name type="scientific">Dactylonectria macrodidyma</name>
    <dbReference type="NCBI Taxonomy" id="307937"/>
    <lineage>
        <taxon>Eukaryota</taxon>
        <taxon>Fungi</taxon>
        <taxon>Dikarya</taxon>
        <taxon>Ascomycota</taxon>
        <taxon>Pezizomycotina</taxon>
        <taxon>Sordariomycetes</taxon>
        <taxon>Hypocreomycetidae</taxon>
        <taxon>Hypocreales</taxon>
        <taxon>Nectriaceae</taxon>
        <taxon>Dactylonectria</taxon>
    </lineage>
</organism>
<dbReference type="Pfam" id="PF12680">
    <property type="entry name" value="SnoaL_2"/>
    <property type="match status" value="1"/>
</dbReference>
<dbReference type="SUPFAM" id="SSF54427">
    <property type="entry name" value="NTF2-like"/>
    <property type="match status" value="1"/>
</dbReference>
<evidence type="ECO:0000313" key="3">
    <source>
        <dbReference type="EMBL" id="KAH7152637.1"/>
    </source>
</evidence>
<keyword evidence="4" id="KW-1185">Reference proteome</keyword>
<comment type="caution">
    <text evidence="3">The sequence shown here is derived from an EMBL/GenBank/DDBJ whole genome shotgun (WGS) entry which is preliminary data.</text>
</comment>
<gene>
    <name evidence="3" type="ORF">EDB81DRAFT_881604</name>
</gene>
<proteinExistence type="predicted"/>
<dbReference type="Proteomes" id="UP000738349">
    <property type="component" value="Unassembled WGS sequence"/>
</dbReference>
<dbReference type="Gene3D" id="3.10.450.50">
    <property type="match status" value="1"/>
</dbReference>
<evidence type="ECO:0000256" key="1">
    <source>
        <dbReference type="SAM" id="SignalP"/>
    </source>
</evidence>
<dbReference type="InterPro" id="IPR037401">
    <property type="entry name" value="SnoaL-like"/>
</dbReference>
<accession>A0A9P9J667</accession>
<name>A0A9P9J667_9HYPO</name>
<protein>
    <recommendedName>
        <fullName evidence="2">SnoaL-like domain-containing protein</fullName>
    </recommendedName>
</protein>
<evidence type="ECO:0000313" key="4">
    <source>
        <dbReference type="Proteomes" id="UP000738349"/>
    </source>
</evidence>
<evidence type="ECO:0000259" key="2">
    <source>
        <dbReference type="Pfam" id="PF12680"/>
    </source>
</evidence>
<feature type="chain" id="PRO_5040419381" description="SnoaL-like domain-containing protein" evidence="1">
    <location>
        <begin position="23"/>
        <end position="180"/>
    </location>
</feature>
<keyword evidence="1" id="KW-0732">Signal</keyword>
<dbReference type="OrthoDB" id="3637354at2759"/>
<feature type="signal peptide" evidence="1">
    <location>
        <begin position="1"/>
        <end position="22"/>
    </location>
</feature>
<dbReference type="AlphaFoldDB" id="A0A9P9J667"/>
<dbReference type="InterPro" id="IPR032710">
    <property type="entry name" value="NTF2-like_dom_sf"/>
</dbReference>
<feature type="domain" description="SnoaL-like" evidence="2">
    <location>
        <begin position="47"/>
        <end position="149"/>
    </location>
</feature>
<reference evidence="3" key="1">
    <citation type="journal article" date="2021" name="Nat. Commun.">
        <title>Genetic determinants of endophytism in the Arabidopsis root mycobiome.</title>
        <authorList>
            <person name="Mesny F."/>
            <person name="Miyauchi S."/>
            <person name="Thiergart T."/>
            <person name="Pickel B."/>
            <person name="Atanasova L."/>
            <person name="Karlsson M."/>
            <person name="Huettel B."/>
            <person name="Barry K.W."/>
            <person name="Haridas S."/>
            <person name="Chen C."/>
            <person name="Bauer D."/>
            <person name="Andreopoulos W."/>
            <person name="Pangilinan J."/>
            <person name="LaButti K."/>
            <person name="Riley R."/>
            <person name="Lipzen A."/>
            <person name="Clum A."/>
            <person name="Drula E."/>
            <person name="Henrissat B."/>
            <person name="Kohler A."/>
            <person name="Grigoriev I.V."/>
            <person name="Martin F.M."/>
            <person name="Hacquard S."/>
        </authorList>
    </citation>
    <scope>NUCLEOTIDE SEQUENCE</scope>
    <source>
        <strain evidence="3">MPI-CAGE-AT-0147</strain>
    </source>
</reference>
<sequence>MGFTSTFMKLTIVFPGLLVASAAPTVARAPSQDRDFDTLATNYLGIWGGDLSLVESVIHPKITLIADRLPSSVGSSVISVSNITEYVAFVEKSRAGWAEYNFDIIHSVGKGNQMAIRWKMNGITSANMTLPTILETGSAVTYNGTDFIILDGCTGLVKEVHMAQDFITFFHELGLDSVTA</sequence>
<dbReference type="EMBL" id="JAGMUV010000006">
    <property type="protein sequence ID" value="KAH7152637.1"/>
    <property type="molecule type" value="Genomic_DNA"/>
</dbReference>